<name>A0A895YAE9_9ACTN</name>
<organism evidence="3 4">
    <name type="scientific">Natronosporangium hydrolyticum</name>
    <dbReference type="NCBI Taxonomy" id="2811111"/>
    <lineage>
        <taxon>Bacteria</taxon>
        <taxon>Bacillati</taxon>
        <taxon>Actinomycetota</taxon>
        <taxon>Actinomycetes</taxon>
        <taxon>Micromonosporales</taxon>
        <taxon>Micromonosporaceae</taxon>
        <taxon>Natronosporangium</taxon>
    </lineage>
</organism>
<keyword evidence="4" id="KW-1185">Reference proteome</keyword>
<accession>A0A895YAE9</accession>
<dbReference type="EMBL" id="CP070499">
    <property type="protein sequence ID" value="QSB14351.1"/>
    <property type="molecule type" value="Genomic_DNA"/>
</dbReference>
<dbReference type="Pfam" id="PF09407">
    <property type="entry name" value="AbiEi_1"/>
    <property type="match status" value="1"/>
</dbReference>
<dbReference type="KEGG" id="nhy:JQS43_23110"/>
<evidence type="ECO:0000313" key="4">
    <source>
        <dbReference type="Proteomes" id="UP000662857"/>
    </source>
</evidence>
<feature type="domain" description="DUF559" evidence="1">
    <location>
        <begin position="218"/>
        <end position="278"/>
    </location>
</feature>
<evidence type="ECO:0000259" key="2">
    <source>
        <dbReference type="Pfam" id="PF09407"/>
    </source>
</evidence>
<sequence length="291" mass="32567">MVDESRHSTVFRYGDALAANRRRAGLRAQLEQGRAFRLRRGVYAATSNQVDRAAAAVLKVSGAVVSHETAAQWWGISQLSQPGEEVRVTRPRRGSGRAHYPGLEVHSAALPGAHVTSYCGMPVTTPARTVIDLARGAEFRAGVCAADSALRRNLCTREDLWSVVADCAGWPGVRRAREVVGFADRRAANPLESISRVAFQEYGLPTPQLQVEMPSFDVVDFLWEQFGVVGEADGLGKYVDSEVLRREKLRQERLEQDGFAVFRWTWREVFRRPDAVAYRGEQVLRRRGWSR</sequence>
<feature type="domain" description="AbiEi antitoxin C-terminal" evidence="2">
    <location>
        <begin position="52"/>
        <end position="160"/>
    </location>
</feature>
<proteinExistence type="predicted"/>
<reference evidence="3" key="1">
    <citation type="submission" date="2021-02" db="EMBL/GenBank/DDBJ databases">
        <title>Natrosporangium hydrolyticum gen. nov., sp. nov, a haloalkaliphilic actinobacterium from a soda solonchak soil.</title>
        <authorList>
            <person name="Sorokin D.Y."/>
            <person name="Khijniak T.V."/>
            <person name="Zakharycheva A.P."/>
            <person name="Boueva O.V."/>
            <person name="Ariskina E.V."/>
            <person name="Hahnke R.L."/>
            <person name="Bunk B."/>
            <person name="Sproer C."/>
            <person name="Schumann P."/>
            <person name="Evtushenko L.I."/>
            <person name="Kublanov I.V."/>
        </authorList>
    </citation>
    <scope>NUCLEOTIDE SEQUENCE</scope>
    <source>
        <strain evidence="3">DSM 106523</strain>
    </source>
</reference>
<dbReference type="InterPro" id="IPR007569">
    <property type="entry name" value="DUF559"/>
</dbReference>
<dbReference type="Proteomes" id="UP000662857">
    <property type="component" value="Chromosome"/>
</dbReference>
<evidence type="ECO:0000259" key="1">
    <source>
        <dbReference type="Pfam" id="PF04480"/>
    </source>
</evidence>
<dbReference type="InterPro" id="IPR018547">
    <property type="entry name" value="AbiEi_C"/>
</dbReference>
<dbReference type="AlphaFoldDB" id="A0A895YAE9"/>
<evidence type="ECO:0000313" key="3">
    <source>
        <dbReference type="EMBL" id="QSB14351.1"/>
    </source>
</evidence>
<dbReference type="RefSeq" id="WP_239676479.1">
    <property type="nucleotide sequence ID" value="NZ_CP070499.1"/>
</dbReference>
<dbReference type="Pfam" id="PF04480">
    <property type="entry name" value="DUF559"/>
    <property type="match status" value="1"/>
</dbReference>
<protein>
    <submittedName>
        <fullName evidence="3">DUF559 domain-containing protein</fullName>
    </submittedName>
</protein>
<gene>
    <name evidence="3" type="ORF">JQS43_23110</name>
</gene>